<organism evidence="1 2">
    <name type="scientific">Corallococcus exercitus</name>
    <dbReference type="NCBI Taxonomy" id="2316736"/>
    <lineage>
        <taxon>Bacteria</taxon>
        <taxon>Pseudomonadati</taxon>
        <taxon>Myxococcota</taxon>
        <taxon>Myxococcia</taxon>
        <taxon>Myxococcales</taxon>
        <taxon>Cystobacterineae</taxon>
        <taxon>Myxococcaceae</taxon>
        <taxon>Corallococcus</taxon>
    </lineage>
</organism>
<accession>A0A3A8HYJ4</accession>
<dbReference type="GO" id="GO:0019825">
    <property type="term" value="F:oxygen binding"/>
    <property type="evidence" value="ECO:0007669"/>
    <property type="project" value="InterPro"/>
</dbReference>
<dbReference type="GO" id="GO:0020037">
    <property type="term" value="F:heme binding"/>
    <property type="evidence" value="ECO:0007669"/>
    <property type="project" value="InterPro"/>
</dbReference>
<reference evidence="1 2" key="1">
    <citation type="submission" date="2020-05" db="EMBL/GenBank/DDBJ databases">
        <authorList>
            <person name="Whitworth D."/>
        </authorList>
    </citation>
    <scope>NUCLEOTIDE SEQUENCE [LARGE SCALE GENOMIC DNA]</scope>
    <source>
        <strain evidence="1 2">AB043B</strain>
    </source>
</reference>
<dbReference type="InterPro" id="IPR012292">
    <property type="entry name" value="Globin/Proto"/>
</dbReference>
<name>A0A3A8HYJ4_9BACT</name>
<dbReference type="InterPro" id="IPR009050">
    <property type="entry name" value="Globin-like_sf"/>
</dbReference>
<protein>
    <recommendedName>
        <fullName evidence="3">Group 1 truncated hemoglobin</fullName>
    </recommendedName>
</protein>
<evidence type="ECO:0000313" key="1">
    <source>
        <dbReference type="EMBL" id="NOK32710.1"/>
    </source>
</evidence>
<evidence type="ECO:0000313" key="2">
    <source>
        <dbReference type="Proteomes" id="UP000563426"/>
    </source>
</evidence>
<dbReference type="Proteomes" id="UP000563426">
    <property type="component" value="Unassembled WGS sequence"/>
</dbReference>
<comment type="caution">
    <text evidence="1">The sequence shown here is derived from an EMBL/GenBank/DDBJ whole genome shotgun (WGS) entry which is preliminary data.</text>
</comment>
<dbReference type="OrthoDB" id="5512007at2"/>
<dbReference type="SUPFAM" id="SSF46458">
    <property type="entry name" value="Globin-like"/>
    <property type="match status" value="1"/>
</dbReference>
<sequence length="198" mass="20372">MRNTFAALAIASAALLAGCGDDDDNDMPDAGTTYMPTGTGPGTSLRCTSSNKNAWDTFGANAFVAVNKSIIAKTLAELKGISGTANLGESFTHIGDETKGPAYADDAATFEGKLAAFLVYAYGGPESIMYTDGKTYTGPQNMAAAHLGMAITNSQYDYFIANMVVPALTDNGVTSADVSSCFAPIVTDAAFKASIVGK</sequence>
<keyword evidence="2" id="KW-1185">Reference proteome</keyword>
<dbReference type="RefSeq" id="WP_120528430.1">
    <property type="nucleotide sequence ID" value="NZ_JABFJV010000019.1"/>
</dbReference>
<dbReference type="EMBL" id="JABFJV010000019">
    <property type="protein sequence ID" value="NOK32710.1"/>
    <property type="molecule type" value="Genomic_DNA"/>
</dbReference>
<dbReference type="PROSITE" id="PS51257">
    <property type="entry name" value="PROKAR_LIPOPROTEIN"/>
    <property type="match status" value="1"/>
</dbReference>
<proteinExistence type="predicted"/>
<evidence type="ECO:0008006" key="3">
    <source>
        <dbReference type="Google" id="ProtNLM"/>
    </source>
</evidence>
<dbReference type="Gene3D" id="1.10.490.10">
    <property type="entry name" value="Globins"/>
    <property type="match status" value="1"/>
</dbReference>
<dbReference type="AlphaFoldDB" id="A0A3A8HYJ4"/>
<gene>
    <name evidence="1" type="ORF">HMI49_05800</name>
</gene>